<reference evidence="4 5" key="2">
    <citation type="journal article" date="2012" name="PLoS Pathog.">
        <title>Diverse lifestyles and strategies of plant pathogenesis encoded in the genomes of eighteen Dothideomycetes fungi.</title>
        <authorList>
            <person name="Ohm R.A."/>
            <person name="Feau N."/>
            <person name="Henrissat B."/>
            <person name="Schoch C.L."/>
            <person name="Horwitz B.A."/>
            <person name="Barry K.W."/>
            <person name="Condon B.J."/>
            <person name="Copeland A.C."/>
            <person name="Dhillon B."/>
            <person name="Glaser F."/>
            <person name="Hesse C.N."/>
            <person name="Kosti I."/>
            <person name="LaButti K."/>
            <person name="Lindquist E.A."/>
            <person name="Lucas S."/>
            <person name="Salamov A.A."/>
            <person name="Bradshaw R.E."/>
            <person name="Ciuffetti L."/>
            <person name="Hamelin R.C."/>
            <person name="Kema G.H.J."/>
            <person name="Lawrence C."/>
            <person name="Scott J.A."/>
            <person name="Spatafora J.W."/>
            <person name="Turgeon B.G."/>
            <person name="de Wit P.J.G.M."/>
            <person name="Zhong S."/>
            <person name="Goodwin S.B."/>
            <person name="Grigoriev I.V."/>
        </authorList>
    </citation>
    <scope>NUCLEOTIDE SEQUENCE [LARGE SCALE GENOMIC DNA]</scope>
    <source>
        <strain evidence="5">NZE10 / CBS 128990</strain>
    </source>
</reference>
<dbReference type="PANTHER" id="PTHR44169:SF6">
    <property type="entry name" value="NADPH-DEPENDENT 1-ACYLDIHYDROXYACETONE PHOSPHATE REDUCTASE"/>
    <property type="match status" value="1"/>
</dbReference>
<evidence type="ECO:0000256" key="3">
    <source>
        <dbReference type="ARBA" id="ARBA00023002"/>
    </source>
</evidence>
<proteinExistence type="inferred from homology"/>
<dbReference type="InterPro" id="IPR002347">
    <property type="entry name" value="SDR_fam"/>
</dbReference>
<comment type="pathway">
    <text evidence="1">Mycotoxin biosynthesis.</text>
</comment>
<dbReference type="GO" id="GO:0005811">
    <property type="term" value="C:lipid droplet"/>
    <property type="evidence" value="ECO:0007669"/>
    <property type="project" value="TreeGrafter"/>
</dbReference>
<dbReference type="GO" id="GO:0005783">
    <property type="term" value="C:endoplasmic reticulum"/>
    <property type="evidence" value="ECO:0007669"/>
    <property type="project" value="TreeGrafter"/>
</dbReference>
<evidence type="ECO:0000313" key="5">
    <source>
        <dbReference type="Proteomes" id="UP000016933"/>
    </source>
</evidence>
<keyword evidence="3" id="KW-0560">Oxidoreductase</keyword>
<evidence type="ECO:0000256" key="1">
    <source>
        <dbReference type="ARBA" id="ARBA00004685"/>
    </source>
</evidence>
<dbReference type="SUPFAM" id="SSF51735">
    <property type="entry name" value="NAD(P)-binding Rossmann-fold domains"/>
    <property type="match status" value="1"/>
</dbReference>
<organism evidence="4 5">
    <name type="scientific">Dothistroma septosporum (strain NZE10 / CBS 128990)</name>
    <name type="common">Red band needle blight fungus</name>
    <name type="synonym">Mycosphaerella pini</name>
    <dbReference type="NCBI Taxonomy" id="675120"/>
    <lineage>
        <taxon>Eukaryota</taxon>
        <taxon>Fungi</taxon>
        <taxon>Dikarya</taxon>
        <taxon>Ascomycota</taxon>
        <taxon>Pezizomycotina</taxon>
        <taxon>Dothideomycetes</taxon>
        <taxon>Dothideomycetidae</taxon>
        <taxon>Mycosphaerellales</taxon>
        <taxon>Mycosphaerellaceae</taxon>
        <taxon>Dothistroma</taxon>
    </lineage>
</organism>
<dbReference type="Proteomes" id="UP000016933">
    <property type="component" value="Unassembled WGS sequence"/>
</dbReference>
<dbReference type="OrthoDB" id="2102561at2759"/>
<dbReference type="GO" id="GO:0004806">
    <property type="term" value="F:triacylglycerol lipase activity"/>
    <property type="evidence" value="ECO:0007669"/>
    <property type="project" value="TreeGrafter"/>
</dbReference>
<dbReference type="Gene3D" id="3.40.50.720">
    <property type="entry name" value="NAD(P)-binding Rossmann-like Domain"/>
    <property type="match status" value="1"/>
</dbReference>
<feature type="non-terminal residue" evidence="4">
    <location>
        <position position="175"/>
    </location>
</feature>
<dbReference type="AlphaFoldDB" id="N1PV91"/>
<name>N1PV91_DOTSN</name>
<dbReference type="eggNOG" id="KOG1209">
    <property type="taxonomic scope" value="Eukaryota"/>
</dbReference>
<gene>
    <name evidence="4" type="ORF">DOTSEDRAFT_111213</name>
</gene>
<keyword evidence="5" id="KW-1185">Reference proteome</keyword>
<dbReference type="GO" id="GO:0006654">
    <property type="term" value="P:phosphatidic acid biosynthetic process"/>
    <property type="evidence" value="ECO:0007669"/>
    <property type="project" value="TreeGrafter"/>
</dbReference>
<comment type="similarity">
    <text evidence="2">Belongs to the short-chain dehydrogenases/reductases (SDR) family.</text>
</comment>
<dbReference type="EMBL" id="KB446537">
    <property type="protein sequence ID" value="EME46324.1"/>
    <property type="molecule type" value="Genomic_DNA"/>
</dbReference>
<accession>N1PV91</accession>
<dbReference type="STRING" id="675120.N1PV91"/>
<dbReference type="Pfam" id="PF00106">
    <property type="entry name" value="adh_short"/>
    <property type="match status" value="1"/>
</dbReference>
<evidence type="ECO:0000256" key="2">
    <source>
        <dbReference type="ARBA" id="ARBA00006484"/>
    </source>
</evidence>
<dbReference type="InterPro" id="IPR036291">
    <property type="entry name" value="NAD(P)-bd_dom_sf"/>
</dbReference>
<dbReference type="HOGENOM" id="CLU_010194_2_10_1"/>
<reference evidence="5" key="1">
    <citation type="journal article" date="2012" name="PLoS Genet.">
        <title>The genomes of the fungal plant pathogens Cladosporium fulvum and Dothistroma septosporum reveal adaptation to different hosts and lifestyles but also signatures of common ancestry.</title>
        <authorList>
            <person name="de Wit P.J.G.M."/>
            <person name="van der Burgt A."/>
            <person name="Oekmen B."/>
            <person name="Stergiopoulos I."/>
            <person name="Abd-Elsalam K.A."/>
            <person name="Aerts A.L."/>
            <person name="Bahkali A.H."/>
            <person name="Beenen H.G."/>
            <person name="Chettri P."/>
            <person name="Cox M.P."/>
            <person name="Datema E."/>
            <person name="de Vries R.P."/>
            <person name="Dhillon B."/>
            <person name="Ganley A.R."/>
            <person name="Griffiths S.A."/>
            <person name="Guo Y."/>
            <person name="Hamelin R.C."/>
            <person name="Henrissat B."/>
            <person name="Kabir M.S."/>
            <person name="Jashni M.K."/>
            <person name="Kema G."/>
            <person name="Klaubauf S."/>
            <person name="Lapidus A."/>
            <person name="Levasseur A."/>
            <person name="Lindquist E."/>
            <person name="Mehrabi R."/>
            <person name="Ohm R.A."/>
            <person name="Owen T.J."/>
            <person name="Salamov A."/>
            <person name="Schwelm A."/>
            <person name="Schijlen E."/>
            <person name="Sun H."/>
            <person name="van den Burg H.A."/>
            <person name="van Ham R.C.H.J."/>
            <person name="Zhang S."/>
            <person name="Goodwin S.B."/>
            <person name="Grigoriev I.V."/>
            <person name="Collemare J."/>
            <person name="Bradshaw R.E."/>
        </authorList>
    </citation>
    <scope>NUCLEOTIDE SEQUENCE [LARGE SCALE GENOMIC DNA]</scope>
    <source>
        <strain evidence="5">NZE10 / CBS 128990</strain>
    </source>
</reference>
<dbReference type="GO" id="GO:0000140">
    <property type="term" value="F:acylglycerone-phosphate reductase (NADP+) activity"/>
    <property type="evidence" value="ECO:0007669"/>
    <property type="project" value="TreeGrafter"/>
</dbReference>
<evidence type="ECO:0000313" key="4">
    <source>
        <dbReference type="EMBL" id="EME46324.1"/>
    </source>
</evidence>
<sequence length="175" mass="19058">LITGVSPGNLAEVLSAALLRRGINIIATSIDTPDITYLHPEPGSDHGFLITLQMDVTSRRSIAKAVETVERLTDGKLHFLVNCERCKYVVPILDADIQRTKAQFDVNVWGGVRVVQGFFPMLRAARGVIVHLGDGNSGRAYLGIHESSEAARGNLMESLRVEVAPFGVEVMNIHV</sequence>
<feature type="non-terminal residue" evidence="4">
    <location>
        <position position="1"/>
    </location>
</feature>
<dbReference type="GO" id="GO:0019433">
    <property type="term" value="P:triglyceride catabolic process"/>
    <property type="evidence" value="ECO:0007669"/>
    <property type="project" value="TreeGrafter"/>
</dbReference>
<protein>
    <submittedName>
        <fullName evidence="4">Uncharacterized protein</fullName>
    </submittedName>
</protein>
<dbReference type="PANTHER" id="PTHR44169">
    <property type="entry name" value="NADPH-DEPENDENT 1-ACYLDIHYDROXYACETONE PHOSPHATE REDUCTASE"/>
    <property type="match status" value="1"/>
</dbReference>